<dbReference type="InterPro" id="IPR015421">
    <property type="entry name" value="PyrdxlP-dep_Trfase_major"/>
</dbReference>
<dbReference type="EMBL" id="JXCQ01000065">
    <property type="protein sequence ID" value="KIR19851.1"/>
    <property type="molecule type" value="Genomic_DNA"/>
</dbReference>
<dbReference type="InterPro" id="IPR000524">
    <property type="entry name" value="Tscrpt_reg_HTH_GntR"/>
</dbReference>
<evidence type="ECO:0000256" key="4">
    <source>
        <dbReference type="ARBA" id="ARBA00023125"/>
    </source>
</evidence>
<dbReference type="Gene3D" id="3.40.640.10">
    <property type="entry name" value="Type I PLP-dependent aspartate aminotransferase-like (Major domain)"/>
    <property type="match status" value="1"/>
</dbReference>
<dbReference type="SMART" id="SM00345">
    <property type="entry name" value="HTH_GNTR"/>
    <property type="match status" value="1"/>
</dbReference>
<keyword evidence="2" id="KW-0663">Pyridoxal phosphate</keyword>
<comment type="similarity">
    <text evidence="1">In the C-terminal section; belongs to the class-I pyridoxal-phosphate-dependent aminotransferase family.</text>
</comment>
<dbReference type="InterPro" id="IPR051446">
    <property type="entry name" value="HTH_trans_reg/aminotransferase"/>
</dbReference>
<dbReference type="Pfam" id="PF00392">
    <property type="entry name" value="GntR"/>
    <property type="match status" value="1"/>
</dbReference>
<evidence type="ECO:0000259" key="6">
    <source>
        <dbReference type="PROSITE" id="PS50949"/>
    </source>
</evidence>
<dbReference type="PATRIC" id="fig|294.125.peg.4871"/>
<protein>
    <submittedName>
        <fullName evidence="7">GabR_4 protein</fullName>
    </submittedName>
</protein>
<evidence type="ECO:0000256" key="1">
    <source>
        <dbReference type="ARBA" id="ARBA00005384"/>
    </source>
</evidence>
<dbReference type="Proteomes" id="UP000032210">
    <property type="component" value="Unassembled WGS sequence"/>
</dbReference>
<evidence type="ECO:0000313" key="7">
    <source>
        <dbReference type="EMBL" id="KIR19851.1"/>
    </source>
</evidence>
<evidence type="ECO:0000313" key="8">
    <source>
        <dbReference type="Proteomes" id="UP000032210"/>
    </source>
</evidence>
<evidence type="ECO:0000256" key="2">
    <source>
        <dbReference type="ARBA" id="ARBA00022898"/>
    </source>
</evidence>
<dbReference type="PRINTS" id="PR00035">
    <property type="entry name" value="HTHGNTR"/>
</dbReference>
<dbReference type="CDD" id="cd07377">
    <property type="entry name" value="WHTH_GntR"/>
    <property type="match status" value="1"/>
</dbReference>
<comment type="caution">
    <text evidence="7">The sequence shown here is derived from an EMBL/GenBank/DDBJ whole genome shotgun (WGS) entry which is preliminary data.</text>
</comment>
<accession>A0A0D0T830</accession>
<evidence type="ECO:0000256" key="3">
    <source>
        <dbReference type="ARBA" id="ARBA00023015"/>
    </source>
</evidence>
<evidence type="ECO:0000256" key="5">
    <source>
        <dbReference type="ARBA" id="ARBA00023163"/>
    </source>
</evidence>
<dbReference type="InterPro" id="IPR015424">
    <property type="entry name" value="PyrdxlP-dep_Trfase"/>
</dbReference>
<name>A0A0D0T830_PSEFL</name>
<dbReference type="Pfam" id="PF00155">
    <property type="entry name" value="Aminotran_1_2"/>
    <property type="match status" value="1"/>
</dbReference>
<keyword evidence="4" id="KW-0238">DNA-binding</keyword>
<gene>
    <name evidence="7" type="primary">gabR_4</name>
    <name evidence="7" type="ORF">PFLU3_47450</name>
</gene>
<dbReference type="PANTHER" id="PTHR46577">
    <property type="entry name" value="HTH-TYPE TRANSCRIPTIONAL REGULATORY PROTEIN GABR"/>
    <property type="match status" value="1"/>
</dbReference>
<reference evidence="7 8" key="1">
    <citation type="submission" date="2015-01" db="EMBL/GenBank/DDBJ databases">
        <title>Genome sequence of the beneficial rhizobacterium Pseudomonas fluorescens 2-79.</title>
        <authorList>
            <person name="Thuermer A."/>
            <person name="Daniel R."/>
        </authorList>
    </citation>
    <scope>NUCLEOTIDE SEQUENCE [LARGE SCALE GENOMIC DNA]</scope>
    <source>
        <strain evidence="7 8">2-79</strain>
    </source>
</reference>
<dbReference type="CDD" id="cd00609">
    <property type="entry name" value="AAT_like"/>
    <property type="match status" value="1"/>
</dbReference>
<dbReference type="Gene3D" id="1.10.10.10">
    <property type="entry name" value="Winged helix-like DNA-binding domain superfamily/Winged helix DNA-binding domain"/>
    <property type="match status" value="1"/>
</dbReference>
<dbReference type="PROSITE" id="PS50949">
    <property type="entry name" value="HTH_GNTR"/>
    <property type="match status" value="1"/>
</dbReference>
<feature type="domain" description="HTH gntR-type" evidence="6">
    <location>
        <begin position="11"/>
        <end position="79"/>
    </location>
</feature>
<keyword evidence="3" id="KW-0805">Transcription regulation</keyword>
<dbReference type="RefSeq" id="WP_043050947.1">
    <property type="nucleotide sequence ID" value="NZ_JXCQ01000065.1"/>
</dbReference>
<organism evidence="7 8">
    <name type="scientific">Pseudomonas fluorescens</name>
    <dbReference type="NCBI Taxonomy" id="294"/>
    <lineage>
        <taxon>Bacteria</taxon>
        <taxon>Pseudomonadati</taxon>
        <taxon>Pseudomonadota</taxon>
        <taxon>Gammaproteobacteria</taxon>
        <taxon>Pseudomonadales</taxon>
        <taxon>Pseudomonadaceae</taxon>
        <taxon>Pseudomonas</taxon>
    </lineage>
</organism>
<dbReference type="GO" id="GO:0030170">
    <property type="term" value="F:pyridoxal phosphate binding"/>
    <property type="evidence" value="ECO:0007669"/>
    <property type="project" value="InterPro"/>
</dbReference>
<dbReference type="PANTHER" id="PTHR46577:SF1">
    <property type="entry name" value="HTH-TYPE TRANSCRIPTIONAL REGULATORY PROTEIN GABR"/>
    <property type="match status" value="1"/>
</dbReference>
<dbReference type="AlphaFoldDB" id="A0A0D0T830"/>
<keyword evidence="5" id="KW-0804">Transcription</keyword>
<dbReference type="GO" id="GO:0003677">
    <property type="term" value="F:DNA binding"/>
    <property type="evidence" value="ECO:0007669"/>
    <property type="project" value="UniProtKB-KW"/>
</dbReference>
<proteinExistence type="inferred from homology"/>
<sequence length="477" mass="52463">MELHLVITGRKDLAAQLYQQLREAIATGRLSAGAQLPPSRLLAEQLGISRKTVSDTYATLTYEGLLVGRIGRGTFVNAWAPQPDRVQTATDLACAANLGKWAALPSPMRHPTDDNILRYEFIGGATTRNQFPQDEWRRCTQHALRRIAQHSGFYSQPEGLPALRSAIAGHIAFSRGVKCLDRDIVVTNGAQQALDLIARVVLEPGSIVAMEDPGYSPARQLFVAMGASVASVPVDDQGIRVEDIPEGTRLIYVTPSHQFPLGMPMSQPRREALLERAIELGAIIIEDDYDSEFRYAGRPTDSLQSMDTRGVVAYVGTFSKTLLPQLRLGYAVLPPAIYAAVLKAKQLTDQHCSTLPQWALAKFISEGYLLKHIRRCHSVYAGRRERILQRLAGDLSPWFEAVPTVAGFHMAALCKVPVDITLLIEMARQAEVGLYPLDVFYHDAPARPGLIIGFGAIETLDIDPALDKVRDILQQIG</sequence>
<dbReference type="SUPFAM" id="SSF53383">
    <property type="entry name" value="PLP-dependent transferases"/>
    <property type="match status" value="1"/>
</dbReference>
<dbReference type="InterPro" id="IPR036388">
    <property type="entry name" value="WH-like_DNA-bd_sf"/>
</dbReference>
<dbReference type="SUPFAM" id="SSF46785">
    <property type="entry name" value="Winged helix' DNA-binding domain"/>
    <property type="match status" value="1"/>
</dbReference>
<dbReference type="InterPro" id="IPR036390">
    <property type="entry name" value="WH_DNA-bd_sf"/>
</dbReference>
<dbReference type="InterPro" id="IPR004839">
    <property type="entry name" value="Aminotransferase_I/II_large"/>
</dbReference>
<dbReference type="GO" id="GO:0003700">
    <property type="term" value="F:DNA-binding transcription factor activity"/>
    <property type="evidence" value="ECO:0007669"/>
    <property type="project" value="InterPro"/>
</dbReference>